<sequence length="207" mass="22367">MSPEEPSLPKRERACAAWGTLLACYRDRVRLKRLAALPLALWGLASAGGMEPLTRLEALRGIPGVVRVFEVPQGRLGKEGYTHLVTIREAGAAVQVRVSLGATEGSGAVNTSLLWVDRPLVTVLDREVLTRLARGIAARCFVGVTAGQLDALRALAGRNWQAELGWQSTRVGPLHLEWSGREGLNVADREAPGLSLEWPANASRCVF</sequence>
<organism evidence="1 2">
    <name type="scientific">Deinococcus aetherius</name>
    <dbReference type="NCBI Taxonomy" id="200252"/>
    <lineage>
        <taxon>Bacteria</taxon>
        <taxon>Thermotogati</taxon>
        <taxon>Deinococcota</taxon>
        <taxon>Deinococci</taxon>
        <taxon>Deinococcales</taxon>
        <taxon>Deinococcaceae</taxon>
        <taxon>Deinococcus</taxon>
    </lineage>
</organism>
<evidence type="ECO:0000313" key="2">
    <source>
        <dbReference type="Proteomes" id="UP001064971"/>
    </source>
</evidence>
<evidence type="ECO:0008006" key="3">
    <source>
        <dbReference type="Google" id="ProtNLM"/>
    </source>
</evidence>
<protein>
    <recommendedName>
        <fullName evidence="3">Outer membrane lipoprotein-sorting protein</fullName>
    </recommendedName>
</protein>
<reference evidence="1" key="1">
    <citation type="submission" date="2022-07" db="EMBL/GenBank/DDBJ databases">
        <title>Complete Genome Sequence of the Radioresistant Bacterium Deinococcus aetherius ST0316, Isolated from the Air Dust collected in Lower Stratosphere above Japan.</title>
        <authorList>
            <person name="Satoh K."/>
            <person name="Hagiwara K."/>
            <person name="Katsumata K."/>
            <person name="Kubo A."/>
            <person name="Yokobori S."/>
            <person name="Yamagishi A."/>
            <person name="Oono Y."/>
            <person name="Narumi I."/>
        </authorList>
    </citation>
    <scope>NUCLEOTIDE SEQUENCE</scope>
    <source>
        <strain evidence="1">ST0316</strain>
    </source>
</reference>
<name>A0ABM8AHF0_9DEIO</name>
<evidence type="ECO:0000313" key="1">
    <source>
        <dbReference type="EMBL" id="BDP43243.1"/>
    </source>
</evidence>
<accession>A0ABM8AHF0</accession>
<keyword evidence="2" id="KW-1185">Reference proteome</keyword>
<dbReference type="Proteomes" id="UP001064971">
    <property type="component" value="Chromosome"/>
</dbReference>
<proteinExistence type="predicted"/>
<gene>
    <name evidence="1" type="ORF">DAETH_32120</name>
</gene>
<dbReference type="EMBL" id="AP026560">
    <property type="protein sequence ID" value="BDP43243.1"/>
    <property type="molecule type" value="Genomic_DNA"/>
</dbReference>